<evidence type="ECO:0000259" key="1">
    <source>
        <dbReference type="PROSITE" id="PS50004"/>
    </source>
</evidence>
<dbReference type="EMBL" id="JAPFFF010000004">
    <property type="protein sequence ID" value="KAK8891124.1"/>
    <property type="molecule type" value="Genomic_DNA"/>
</dbReference>
<dbReference type="Gene3D" id="2.60.40.150">
    <property type="entry name" value="C2 domain"/>
    <property type="match status" value="1"/>
</dbReference>
<name>A0ABR2KJ82_9EUKA</name>
<dbReference type="Proteomes" id="UP001470230">
    <property type="component" value="Unassembled WGS sequence"/>
</dbReference>
<evidence type="ECO:0000313" key="3">
    <source>
        <dbReference type="Proteomes" id="UP001470230"/>
    </source>
</evidence>
<dbReference type="InterPro" id="IPR011705">
    <property type="entry name" value="BACK"/>
</dbReference>
<dbReference type="Gene3D" id="2.60.120.260">
    <property type="entry name" value="Galactose-binding domain-like"/>
    <property type="match status" value="1"/>
</dbReference>
<protein>
    <recommendedName>
        <fullName evidence="1">C2 domain-containing protein</fullName>
    </recommendedName>
</protein>
<proteinExistence type="predicted"/>
<accession>A0ABR2KJ82</accession>
<reference evidence="2 3" key="1">
    <citation type="submission" date="2024-04" db="EMBL/GenBank/DDBJ databases">
        <title>Tritrichomonas musculus Genome.</title>
        <authorList>
            <person name="Alves-Ferreira E."/>
            <person name="Grigg M."/>
            <person name="Lorenzi H."/>
            <person name="Galac M."/>
        </authorList>
    </citation>
    <scope>NUCLEOTIDE SEQUENCE [LARGE SCALE GENOMIC DNA]</scope>
    <source>
        <strain evidence="2 3">EAF2021</strain>
    </source>
</reference>
<comment type="caution">
    <text evidence="2">The sequence shown here is derived from an EMBL/GenBank/DDBJ whole genome shotgun (WGS) entry which is preliminary data.</text>
</comment>
<dbReference type="SUPFAM" id="SSF49562">
    <property type="entry name" value="C2 domain (Calcium/lipid-binding domain, CaLB)"/>
    <property type="match status" value="1"/>
</dbReference>
<sequence>MLSKIKLDIHCVQASKLSSQNFVLPPSSFVQFSLKKLEKNCVKTHKIDNAIDPIWDEHLSLYASDLTDTLIVHLRNGDFPFEQLMDPLEFPLSSISPEMPINFDNDIKLDGKDAGHLEFHVYCVSEELSKQNNLASFSINISLKEIDNILSAYKSDDFVFLTSNQKTVTCNKIIADIISPKIANIHKCDPTVDFFDLSFADYRLLEKLIRNKNNEYCVFHNNSIDFDINDMDEIIQIADALGNVDLYSQMTEKGELNVHNVVHVLTHKLRNEKSIESKIIDREIEFISENFFDINQCQLMDLNCDILRMIFSMSTFHVESEDDLFDFIYQIISQDPNPETESLLEFVQFEFLTKKYLKKYLSLLDFDSMNSSLWKRICSRLLSIPPRPMIESPRKSKNIIKIEFDHKDQFNGIFQNLNRQCEGNAHLGKVIQITSSGDKLNNCYEIINKNWNSRWFTKNCNFSWWMVDFKEMSVSLTGYSLKTYTEPGTGYPHLQSWIIEGSNDKEHWERIDTQEPNNYLKGSGYSKMFELSRPTMPFRYFRLMSNGPNHEGSYYLLLSSIEFFGTIYL</sequence>
<dbReference type="PROSITE" id="PS50004">
    <property type="entry name" value="C2"/>
    <property type="match status" value="1"/>
</dbReference>
<dbReference type="InterPro" id="IPR008979">
    <property type="entry name" value="Galactose-bd-like_sf"/>
</dbReference>
<dbReference type="InterPro" id="IPR035892">
    <property type="entry name" value="C2_domain_sf"/>
</dbReference>
<dbReference type="InterPro" id="IPR000008">
    <property type="entry name" value="C2_dom"/>
</dbReference>
<dbReference type="SUPFAM" id="SSF49785">
    <property type="entry name" value="Galactose-binding domain-like"/>
    <property type="match status" value="1"/>
</dbReference>
<feature type="domain" description="C2" evidence="1">
    <location>
        <begin position="1"/>
        <end position="105"/>
    </location>
</feature>
<gene>
    <name evidence="2" type="ORF">M9Y10_028329</name>
</gene>
<organism evidence="2 3">
    <name type="scientific">Tritrichomonas musculus</name>
    <dbReference type="NCBI Taxonomy" id="1915356"/>
    <lineage>
        <taxon>Eukaryota</taxon>
        <taxon>Metamonada</taxon>
        <taxon>Parabasalia</taxon>
        <taxon>Tritrichomonadida</taxon>
        <taxon>Tritrichomonadidae</taxon>
        <taxon>Tritrichomonas</taxon>
    </lineage>
</organism>
<dbReference type="Pfam" id="PF07707">
    <property type="entry name" value="BACK"/>
    <property type="match status" value="1"/>
</dbReference>
<evidence type="ECO:0000313" key="2">
    <source>
        <dbReference type="EMBL" id="KAK8891124.1"/>
    </source>
</evidence>
<keyword evidence="3" id="KW-1185">Reference proteome</keyword>
<dbReference type="Pfam" id="PF00168">
    <property type="entry name" value="C2"/>
    <property type="match status" value="1"/>
</dbReference>
<dbReference type="CDD" id="cd00030">
    <property type="entry name" value="C2"/>
    <property type="match status" value="1"/>
</dbReference>
<dbReference type="Gene3D" id="1.25.40.420">
    <property type="match status" value="1"/>
</dbReference>